<name>C5L5W3_PERM5</name>
<evidence type="ECO:0000313" key="2">
    <source>
        <dbReference type="Proteomes" id="UP000007800"/>
    </source>
</evidence>
<protein>
    <submittedName>
        <fullName evidence="1">Uncharacterized protein</fullName>
    </submittedName>
</protein>
<reference evidence="1 2" key="1">
    <citation type="submission" date="2008-07" db="EMBL/GenBank/DDBJ databases">
        <authorList>
            <person name="El-Sayed N."/>
            <person name="Caler E."/>
            <person name="Inman J."/>
            <person name="Amedeo P."/>
            <person name="Hass B."/>
            <person name="Wortman J."/>
        </authorList>
    </citation>
    <scope>NUCLEOTIDE SEQUENCE [LARGE SCALE GENOMIC DNA]</scope>
    <source>
        <strain evidence="2">ATCC 50983 / TXsc</strain>
    </source>
</reference>
<dbReference type="RefSeq" id="XP_002776064.1">
    <property type="nucleotide sequence ID" value="XM_002776018.1"/>
</dbReference>
<dbReference type="Proteomes" id="UP000007800">
    <property type="component" value="Unassembled WGS sequence"/>
</dbReference>
<dbReference type="GeneID" id="9043326"/>
<gene>
    <name evidence="1" type="ORF">Pmar_PMAR021577</name>
</gene>
<keyword evidence="2" id="KW-1185">Reference proteome</keyword>
<dbReference type="AlphaFoldDB" id="C5L5W3"/>
<feature type="non-terminal residue" evidence="1">
    <location>
        <position position="116"/>
    </location>
</feature>
<evidence type="ECO:0000313" key="1">
    <source>
        <dbReference type="EMBL" id="EER07880.1"/>
    </source>
</evidence>
<proteinExistence type="predicted"/>
<sequence>MRTMKPKKAKFYELLPRTHRATASQNKRNGANQIEIDGFNYDYLLDRSYWKSYVSAGLKQYYSDLYEEGLMCPVDTRIFHQFENPVWAICRLAREWRVDGAKSWSGDGLDARREDP</sequence>
<accession>C5L5W3</accession>
<dbReference type="InParanoid" id="C5L5W3"/>
<dbReference type="EMBL" id="GG679579">
    <property type="protein sequence ID" value="EER07880.1"/>
    <property type="molecule type" value="Genomic_DNA"/>
</dbReference>
<organism evidence="2">
    <name type="scientific">Perkinsus marinus (strain ATCC 50983 / TXsc)</name>
    <dbReference type="NCBI Taxonomy" id="423536"/>
    <lineage>
        <taxon>Eukaryota</taxon>
        <taxon>Sar</taxon>
        <taxon>Alveolata</taxon>
        <taxon>Perkinsozoa</taxon>
        <taxon>Perkinsea</taxon>
        <taxon>Perkinsida</taxon>
        <taxon>Perkinsidae</taxon>
        <taxon>Perkinsus</taxon>
    </lineage>
</organism>